<dbReference type="GeneID" id="103662393"/>
<dbReference type="AlphaFoldDB" id="A0A8M1FY81"/>
<dbReference type="OrthoDB" id="8767433at2759"/>
<dbReference type="Proteomes" id="UP000261680">
    <property type="component" value="Unplaced"/>
</dbReference>
<gene>
    <name evidence="2" type="primary">LOC103662393</name>
</gene>
<accession>A0A8M1FY81</accession>
<dbReference type="PANTHER" id="PTHR15233">
    <property type="entry name" value="MITOCHONDRIAL PROTEOLIPID"/>
    <property type="match status" value="1"/>
</dbReference>
<keyword evidence="1" id="KW-1185">Reference proteome</keyword>
<dbReference type="KEGG" id="umr:103662393"/>
<dbReference type="PANTHER" id="PTHR15233:SF1">
    <property type="entry name" value="ATP SYNTHASE SUBUNIT ATP5MJ, MITOCHONDRIAL"/>
    <property type="match status" value="1"/>
</dbReference>
<evidence type="ECO:0000313" key="1">
    <source>
        <dbReference type="Proteomes" id="UP000261680"/>
    </source>
</evidence>
<dbReference type="InterPro" id="IPR012574">
    <property type="entry name" value="ATP5MJ"/>
</dbReference>
<reference evidence="2" key="1">
    <citation type="submission" date="2025-08" db="UniProtKB">
        <authorList>
            <consortium name="RefSeq"/>
        </authorList>
    </citation>
    <scope>IDENTIFICATION</scope>
    <source>
        <tissue evidence="2">Whole blood</tissue>
    </source>
</reference>
<dbReference type="Pfam" id="PF08039">
    <property type="entry name" value="Mit_proteolip"/>
    <property type="match status" value="1"/>
</dbReference>
<name>A0A8M1FY81_URSMA</name>
<proteinExistence type="predicted"/>
<dbReference type="GO" id="GO:0005739">
    <property type="term" value="C:mitochondrion"/>
    <property type="evidence" value="ECO:0007669"/>
    <property type="project" value="InterPro"/>
</dbReference>
<protein>
    <submittedName>
        <fullName evidence="2">ATP synthase subunit ATP5MPL, mitochondrial-like</fullName>
    </submittedName>
</protein>
<evidence type="ECO:0000313" key="2">
    <source>
        <dbReference type="RefSeq" id="XP_040487162.1"/>
    </source>
</evidence>
<organism evidence="1 2">
    <name type="scientific">Ursus maritimus</name>
    <name type="common">Polar bear</name>
    <name type="synonym">Thalarctos maritimus</name>
    <dbReference type="NCBI Taxonomy" id="29073"/>
    <lineage>
        <taxon>Eukaryota</taxon>
        <taxon>Metazoa</taxon>
        <taxon>Chordata</taxon>
        <taxon>Craniata</taxon>
        <taxon>Vertebrata</taxon>
        <taxon>Euteleostomi</taxon>
        <taxon>Mammalia</taxon>
        <taxon>Eutheria</taxon>
        <taxon>Laurasiatheria</taxon>
        <taxon>Carnivora</taxon>
        <taxon>Caniformia</taxon>
        <taxon>Ursidae</taxon>
        <taxon>Ursus</taxon>
    </lineage>
</organism>
<sequence length="83" mass="9382">MEVTFRVIGRAGWGGLSRGFCAEMLQSLVKNVWIPVKVYCTRVYQEIWVGTGLMGFTVYKIRTADKRRKALKALSLAPAHGHR</sequence>
<dbReference type="RefSeq" id="XP_040487162.1">
    <property type="nucleotide sequence ID" value="XM_040631228.1"/>
</dbReference>